<dbReference type="EMBL" id="KV425928">
    <property type="protein sequence ID" value="KZV97623.1"/>
    <property type="molecule type" value="Genomic_DNA"/>
</dbReference>
<protein>
    <submittedName>
        <fullName evidence="1">Uncharacterized protein</fullName>
    </submittedName>
</protein>
<reference evidence="1 2" key="1">
    <citation type="journal article" date="2016" name="Mol. Biol. Evol.">
        <title>Comparative Genomics of Early-Diverging Mushroom-Forming Fungi Provides Insights into the Origins of Lignocellulose Decay Capabilities.</title>
        <authorList>
            <person name="Nagy L.G."/>
            <person name="Riley R."/>
            <person name="Tritt A."/>
            <person name="Adam C."/>
            <person name="Daum C."/>
            <person name="Floudas D."/>
            <person name="Sun H."/>
            <person name="Yadav J.S."/>
            <person name="Pangilinan J."/>
            <person name="Larsson K.H."/>
            <person name="Matsuura K."/>
            <person name="Barry K."/>
            <person name="Labutti K."/>
            <person name="Kuo R."/>
            <person name="Ohm R.A."/>
            <person name="Bhattacharya S.S."/>
            <person name="Shirouzu T."/>
            <person name="Yoshinaga Y."/>
            <person name="Martin F.M."/>
            <person name="Grigoriev I.V."/>
            <person name="Hibbett D.S."/>
        </authorList>
    </citation>
    <scope>NUCLEOTIDE SEQUENCE [LARGE SCALE GENOMIC DNA]</scope>
    <source>
        <strain evidence="1 2">HHB12029</strain>
    </source>
</reference>
<accession>A0A165LB36</accession>
<evidence type="ECO:0000313" key="2">
    <source>
        <dbReference type="Proteomes" id="UP000077266"/>
    </source>
</evidence>
<evidence type="ECO:0000313" key="1">
    <source>
        <dbReference type="EMBL" id="KZV97623.1"/>
    </source>
</evidence>
<dbReference type="AlphaFoldDB" id="A0A165LB36"/>
<dbReference type="InParanoid" id="A0A165LB36"/>
<sequence>MCSLLASFHAHHLCTHPFRFARRLLALNCLVGRSALSVCDGSAANAFLHALSKRAGASFATSGPRFFRWRIERRLKSWCARCAPRTATLSWRIRVVAHLSSRAALRTSEHGPLVLVPAPFARRLRYYRHLPLCHRRTRHRLLLMMPRPPFLALSQYRPRRR</sequence>
<keyword evidence="2" id="KW-1185">Reference proteome</keyword>
<dbReference type="Proteomes" id="UP000077266">
    <property type="component" value="Unassembled WGS sequence"/>
</dbReference>
<proteinExistence type="predicted"/>
<name>A0A165LB36_EXIGL</name>
<organism evidence="1 2">
    <name type="scientific">Exidia glandulosa HHB12029</name>
    <dbReference type="NCBI Taxonomy" id="1314781"/>
    <lineage>
        <taxon>Eukaryota</taxon>
        <taxon>Fungi</taxon>
        <taxon>Dikarya</taxon>
        <taxon>Basidiomycota</taxon>
        <taxon>Agaricomycotina</taxon>
        <taxon>Agaricomycetes</taxon>
        <taxon>Auriculariales</taxon>
        <taxon>Exidiaceae</taxon>
        <taxon>Exidia</taxon>
    </lineage>
</organism>
<gene>
    <name evidence="1" type="ORF">EXIGLDRAFT_357908</name>
</gene>